<organism evidence="2">
    <name type="scientific">marine metagenome</name>
    <dbReference type="NCBI Taxonomy" id="408172"/>
    <lineage>
        <taxon>unclassified sequences</taxon>
        <taxon>metagenomes</taxon>
        <taxon>ecological metagenomes</taxon>
    </lineage>
</organism>
<dbReference type="AlphaFoldDB" id="A0A382B6G6"/>
<evidence type="ECO:0000313" key="2">
    <source>
        <dbReference type="EMBL" id="SVB08847.1"/>
    </source>
</evidence>
<reference evidence="2" key="1">
    <citation type="submission" date="2018-05" db="EMBL/GenBank/DDBJ databases">
        <authorList>
            <person name="Lanie J.A."/>
            <person name="Ng W.-L."/>
            <person name="Kazmierczak K.M."/>
            <person name="Andrzejewski T.M."/>
            <person name="Davidsen T.M."/>
            <person name="Wayne K.J."/>
            <person name="Tettelin H."/>
            <person name="Glass J.I."/>
            <person name="Rusch D."/>
            <person name="Podicherti R."/>
            <person name="Tsui H.-C.T."/>
            <person name="Winkler M.E."/>
        </authorList>
    </citation>
    <scope>NUCLEOTIDE SEQUENCE</scope>
</reference>
<name>A0A382B6G6_9ZZZZ</name>
<dbReference type="InterPro" id="IPR055557">
    <property type="entry name" value="DUF7133"/>
</dbReference>
<accession>A0A382B6G6</accession>
<protein>
    <recommendedName>
        <fullName evidence="1">DUF7133 domain-containing protein</fullName>
    </recommendedName>
</protein>
<evidence type="ECO:0000259" key="1">
    <source>
        <dbReference type="Pfam" id="PF23500"/>
    </source>
</evidence>
<dbReference type="Pfam" id="PF23500">
    <property type="entry name" value="DUF7133"/>
    <property type="match status" value="1"/>
</dbReference>
<gene>
    <name evidence="2" type="ORF">METZ01_LOCUS161701</name>
</gene>
<dbReference type="EMBL" id="UINC01028231">
    <property type="protein sequence ID" value="SVB08847.1"/>
    <property type="molecule type" value="Genomic_DNA"/>
</dbReference>
<sequence length="104" mass="11681">MVRMALFVYIMKRFFLIAALAILIDQALGQISKPIDAPKPLSPVESLKRVELPDGFRLELVAAEPLIRQPSGVCWDAHGNLFVSELHGYNREGQYDIEELNKTG</sequence>
<feature type="domain" description="DUF7133" evidence="1">
    <location>
        <begin position="42"/>
        <end position="93"/>
    </location>
</feature>
<feature type="non-terminal residue" evidence="2">
    <location>
        <position position="104"/>
    </location>
</feature>
<proteinExistence type="predicted"/>